<name>A0A1T4YLJ9_9BACT</name>
<dbReference type="AlphaFoldDB" id="A0A1T4YLJ9"/>
<dbReference type="EMBL" id="FUYE01000014">
    <property type="protein sequence ID" value="SKB02707.1"/>
    <property type="molecule type" value="Genomic_DNA"/>
</dbReference>
<dbReference type="Proteomes" id="UP000190774">
    <property type="component" value="Unassembled WGS sequence"/>
</dbReference>
<proteinExistence type="predicted"/>
<reference evidence="2" key="1">
    <citation type="submission" date="2017-02" db="EMBL/GenBank/DDBJ databases">
        <authorList>
            <person name="Varghese N."/>
            <person name="Submissions S."/>
        </authorList>
    </citation>
    <scope>NUCLEOTIDE SEQUENCE [LARGE SCALE GENOMIC DNA]</scope>
    <source>
        <strain evidence="2">ATCC 700200</strain>
    </source>
</reference>
<dbReference type="STRING" id="48467.SAMN02745166_03661"/>
<gene>
    <name evidence="1" type="ORF">SAMN02745166_03661</name>
</gene>
<protein>
    <recommendedName>
        <fullName evidence="3">PIN domain-containing protein</fullName>
    </recommendedName>
</protein>
<evidence type="ECO:0000313" key="2">
    <source>
        <dbReference type="Proteomes" id="UP000190774"/>
    </source>
</evidence>
<keyword evidence="2" id="KW-1185">Reference proteome</keyword>
<dbReference type="Gene3D" id="3.40.50.1010">
    <property type="entry name" value="5'-nuclease"/>
    <property type="match status" value="1"/>
</dbReference>
<accession>A0A1T4YLJ9</accession>
<sequence>MGLILDTNFIITAEREARRGIAGRVDAFLAARPNELFYITFTVAGELACGQSASPRRDWERLCQPYPVLPWTL</sequence>
<evidence type="ECO:0000313" key="1">
    <source>
        <dbReference type="EMBL" id="SKB02707.1"/>
    </source>
</evidence>
<evidence type="ECO:0008006" key="3">
    <source>
        <dbReference type="Google" id="ProtNLM"/>
    </source>
</evidence>
<dbReference type="RefSeq" id="WP_078814838.1">
    <property type="nucleotide sequence ID" value="NZ_FUYE01000014.1"/>
</dbReference>
<organism evidence="1 2">
    <name type="scientific">Prosthecobacter debontii</name>
    <dbReference type="NCBI Taxonomy" id="48467"/>
    <lineage>
        <taxon>Bacteria</taxon>
        <taxon>Pseudomonadati</taxon>
        <taxon>Verrucomicrobiota</taxon>
        <taxon>Verrucomicrobiia</taxon>
        <taxon>Verrucomicrobiales</taxon>
        <taxon>Verrucomicrobiaceae</taxon>
        <taxon>Prosthecobacter</taxon>
    </lineage>
</organism>